<sequence length="478" mass="54795">MLGENGAEGSRMRLNECLNHASVPTLQRIARSLQVACIPYSKLDLLQSILEAWLDPDIRQTMVHRWCTEWDAAMRRIVLQPRHAFAREEMSSLLAPYGDEATERALGAGWLYVHPDPGTKFPLVVPIDVQEACHAHYVAGWRAQVAKRLDDPTYVRDEEDAILTDLETLVAYVRDHDVRLTTTGAMYKRNVEQLMQLFEVEESLELPRWRFGYGKRTFAYPDRLALIYDFACDEGVIVEQDGQVEVDEVRWMAWKSRLTMVKLRRFLRHYVASYRGPIPRLADVLRLIRRLGGDWLHLASLYELCLPFLNAFYYDSTEDVWRTRIVKMLVHLGVARIGSDGPESPPQWFQTTELGQELLSQGDAESTADLTERRPALVVQPNFELVVVSPDPRLEETIAPFVERIPSDGVRAYRVLAHTIARGLEEGHDFDAWRAFVIRHSLYGIPQNVERMLARWVAAARGETLAESERAKPGESWA</sequence>
<organism evidence="1 2">
    <name type="scientific">Alicyclobacillus acidocaldarius (strain Tc-4-1)</name>
    <name type="common">Bacillus acidocaldarius</name>
    <dbReference type="NCBI Taxonomy" id="1048834"/>
    <lineage>
        <taxon>Bacteria</taxon>
        <taxon>Bacillati</taxon>
        <taxon>Bacillota</taxon>
        <taxon>Bacilli</taxon>
        <taxon>Bacillales</taxon>
        <taxon>Alicyclobacillaceae</taxon>
        <taxon>Alicyclobacillus</taxon>
    </lineage>
</organism>
<reference evidence="2" key="2">
    <citation type="submission" date="2011-06" db="EMBL/GenBank/DDBJ databases">
        <title>The complete genome sequence of Alicyclobacillus acidocaldarius sp. Tc-4-1.</title>
        <authorList>
            <person name="Chen Y."/>
            <person name="He Y."/>
            <person name="Dong Z."/>
            <person name="Hu S."/>
        </authorList>
    </citation>
    <scope>NUCLEOTIDE SEQUENCE [LARGE SCALE GENOMIC DNA]</scope>
    <source>
        <strain evidence="2">Tc-4-1</strain>
    </source>
</reference>
<evidence type="ECO:0008006" key="3">
    <source>
        <dbReference type="Google" id="ProtNLM"/>
    </source>
</evidence>
<dbReference type="HOGENOM" id="CLU_045083_0_0_9"/>
<proteinExistence type="predicted"/>
<accession>F8IJX9</accession>
<protein>
    <recommendedName>
        <fullName evidence="3">Helicase XPB/Ssl2 N-terminal domain-containing protein</fullName>
    </recommendedName>
</protein>
<dbReference type="EMBL" id="CP002902">
    <property type="protein sequence ID" value="AEJ43491.1"/>
    <property type="molecule type" value="Genomic_DNA"/>
</dbReference>
<dbReference type="KEGG" id="aad:TC41_1560"/>
<gene>
    <name evidence="1" type="ordered locus">TC41_1560</name>
</gene>
<name>F8IJX9_ALIAT</name>
<dbReference type="AlphaFoldDB" id="F8IJX9"/>
<reference evidence="1 2" key="1">
    <citation type="journal article" date="2011" name="J. Bacteriol.">
        <title>Complete Genome Sequence of Alicyclobacillus acidocaldarius Strain Tc-4-1.</title>
        <authorList>
            <person name="Chen Y."/>
            <person name="He Y."/>
            <person name="Zhang B."/>
            <person name="Yang J."/>
            <person name="Li W."/>
            <person name="Dong Z."/>
            <person name="Hu S."/>
        </authorList>
    </citation>
    <scope>NUCLEOTIDE SEQUENCE [LARGE SCALE GENOMIC DNA]</scope>
    <source>
        <strain evidence="1 2">Tc-4-1</strain>
    </source>
</reference>
<evidence type="ECO:0000313" key="2">
    <source>
        <dbReference type="Proteomes" id="UP000000292"/>
    </source>
</evidence>
<dbReference type="PATRIC" id="fig|1048834.4.peg.1482"/>
<dbReference type="Proteomes" id="UP000000292">
    <property type="component" value="Chromosome"/>
</dbReference>
<dbReference type="eggNOG" id="ENOG503124W">
    <property type="taxonomic scope" value="Bacteria"/>
</dbReference>
<dbReference type="STRING" id="1048834.TC41_1560"/>
<evidence type="ECO:0000313" key="1">
    <source>
        <dbReference type="EMBL" id="AEJ43491.1"/>
    </source>
</evidence>